<dbReference type="Gene3D" id="3.30.70.2390">
    <property type="match status" value="1"/>
</dbReference>
<keyword evidence="2" id="KW-1133">Transmembrane helix</keyword>
<name>A0AB38XQN2_9ACTO</name>
<dbReference type="Proteomes" id="UP001211044">
    <property type="component" value="Chromosome"/>
</dbReference>
<evidence type="ECO:0000256" key="2">
    <source>
        <dbReference type="SAM" id="Phobius"/>
    </source>
</evidence>
<feature type="region of interest" description="Disordered" evidence="1">
    <location>
        <begin position="61"/>
        <end position="104"/>
    </location>
</feature>
<dbReference type="RefSeq" id="WP_004805813.1">
    <property type="nucleotide sequence ID" value="NZ_CP116394.1"/>
</dbReference>
<dbReference type="KEGG" id="wne:PIG85_03115"/>
<evidence type="ECO:0000256" key="1">
    <source>
        <dbReference type="SAM" id="MobiDB-lite"/>
    </source>
</evidence>
<evidence type="ECO:0000313" key="4">
    <source>
        <dbReference type="EMBL" id="WCE46650.1"/>
    </source>
</evidence>
<keyword evidence="2" id="KW-0812">Transmembrane</keyword>
<organism evidence="4 5">
    <name type="scientific">Winkia neuii subsp. anitrata</name>
    <dbReference type="NCBI Taxonomy" id="29318"/>
    <lineage>
        <taxon>Bacteria</taxon>
        <taxon>Bacillati</taxon>
        <taxon>Actinomycetota</taxon>
        <taxon>Actinomycetes</taxon>
        <taxon>Actinomycetales</taxon>
        <taxon>Actinomycetaceae</taxon>
        <taxon>Winkia</taxon>
    </lineage>
</organism>
<gene>
    <name evidence="4" type="ORF">PIG85_03115</name>
</gene>
<reference evidence="4" key="1">
    <citation type="submission" date="2023-01" db="EMBL/GenBank/DDBJ databases">
        <title>Comparative Genomic Analysis of the Clinically-Derived Winkia Strain NY0527 Provides Evidence into the Taxonomic Reassignment of Winkia neuii and Characterizes Their Virulence Traits.</title>
        <authorList>
            <person name="Cai X."/>
            <person name="Peng Y."/>
            <person name="Li M."/>
            <person name="Qiu Y."/>
            <person name="Wang Y."/>
            <person name="Xu L."/>
            <person name="Hou Q."/>
        </authorList>
    </citation>
    <scope>NUCLEOTIDE SEQUENCE</scope>
    <source>
        <strain evidence="4">NY0527</strain>
    </source>
</reference>
<accession>A0AB38XQN2</accession>
<evidence type="ECO:0000313" key="5">
    <source>
        <dbReference type="Proteomes" id="UP001211044"/>
    </source>
</evidence>
<feature type="transmembrane region" description="Helical" evidence="2">
    <location>
        <begin position="33"/>
        <end position="54"/>
    </location>
</feature>
<evidence type="ECO:0000259" key="3">
    <source>
        <dbReference type="Pfam" id="PF13399"/>
    </source>
</evidence>
<feature type="compositionally biased region" description="Low complexity" evidence="1">
    <location>
        <begin position="70"/>
        <end position="87"/>
    </location>
</feature>
<proteinExistence type="predicted"/>
<feature type="compositionally biased region" description="Basic and acidic residues" evidence="1">
    <location>
        <begin position="88"/>
        <end position="102"/>
    </location>
</feature>
<feature type="domain" description="LytR/CpsA/Psr regulator C-terminal" evidence="3">
    <location>
        <begin position="109"/>
        <end position="197"/>
    </location>
</feature>
<dbReference type="AlphaFoldDB" id="A0AB38XQN2"/>
<protein>
    <submittedName>
        <fullName evidence="4">LytR C-terminal domain-containing protein</fullName>
    </submittedName>
</protein>
<sequence length="199" mass="21247">MSENSYPEDEFDQIGRDLPAGVHRASKSTFSKVLPFLIVLIVMPLLAWGVVGLVKHNSGVQTPKAQSTSQAPKASPKKQTPSPSPSTEAKEEKTEEAKKEFDPSQAASIPVSVFNVDAGNGVAGEAAQKLINYGFTDSAASNRPDAVLDQTTVYYGSEDLAEAAKAVGEQLGISAVQLSPDIATEQGRIYVYIKSDYQQ</sequence>
<keyword evidence="2" id="KW-0472">Membrane</keyword>
<dbReference type="EMBL" id="CP116394">
    <property type="protein sequence ID" value="WCE46650.1"/>
    <property type="molecule type" value="Genomic_DNA"/>
</dbReference>
<dbReference type="Pfam" id="PF13399">
    <property type="entry name" value="LytR_C"/>
    <property type="match status" value="1"/>
</dbReference>
<dbReference type="InterPro" id="IPR027381">
    <property type="entry name" value="LytR/CpsA/Psr_C"/>
</dbReference>